<feature type="region of interest" description="Disordered" evidence="1">
    <location>
        <begin position="64"/>
        <end position="87"/>
    </location>
</feature>
<proteinExistence type="predicted"/>
<dbReference type="Proteomes" id="UP000299102">
    <property type="component" value="Unassembled WGS sequence"/>
</dbReference>
<dbReference type="AlphaFoldDB" id="A0A4C1YGC5"/>
<evidence type="ECO:0000313" key="2">
    <source>
        <dbReference type="EMBL" id="GBP73689.1"/>
    </source>
</evidence>
<sequence>MNIDNSEIMLRGFYKFYTEPSSRRAQARTSSFQIAPLAECVKSVHRDGSATYERTILSAAIGRPHKETPVHAAPARAPPAGRVPENQTRLVYL</sequence>
<comment type="caution">
    <text evidence="2">The sequence shown here is derived from an EMBL/GenBank/DDBJ whole genome shotgun (WGS) entry which is preliminary data.</text>
</comment>
<evidence type="ECO:0000256" key="1">
    <source>
        <dbReference type="SAM" id="MobiDB-lite"/>
    </source>
</evidence>
<keyword evidence="3" id="KW-1185">Reference proteome</keyword>
<accession>A0A4C1YGC5</accession>
<feature type="compositionally biased region" description="Low complexity" evidence="1">
    <location>
        <begin position="70"/>
        <end position="84"/>
    </location>
</feature>
<protein>
    <submittedName>
        <fullName evidence="2">Uncharacterized protein</fullName>
    </submittedName>
</protein>
<organism evidence="2 3">
    <name type="scientific">Eumeta variegata</name>
    <name type="common">Bagworm moth</name>
    <name type="synonym">Eumeta japonica</name>
    <dbReference type="NCBI Taxonomy" id="151549"/>
    <lineage>
        <taxon>Eukaryota</taxon>
        <taxon>Metazoa</taxon>
        <taxon>Ecdysozoa</taxon>
        <taxon>Arthropoda</taxon>
        <taxon>Hexapoda</taxon>
        <taxon>Insecta</taxon>
        <taxon>Pterygota</taxon>
        <taxon>Neoptera</taxon>
        <taxon>Endopterygota</taxon>
        <taxon>Lepidoptera</taxon>
        <taxon>Glossata</taxon>
        <taxon>Ditrysia</taxon>
        <taxon>Tineoidea</taxon>
        <taxon>Psychidae</taxon>
        <taxon>Oiketicinae</taxon>
        <taxon>Eumeta</taxon>
    </lineage>
</organism>
<reference evidence="2 3" key="1">
    <citation type="journal article" date="2019" name="Commun. Biol.">
        <title>The bagworm genome reveals a unique fibroin gene that provides high tensile strength.</title>
        <authorList>
            <person name="Kono N."/>
            <person name="Nakamura H."/>
            <person name="Ohtoshi R."/>
            <person name="Tomita M."/>
            <person name="Numata K."/>
            <person name="Arakawa K."/>
        </authorList>
    </citation>
    <scope>NUCLEOTIDE SEQUENCE [LARGE SCALE GENOMIC DNA]</scope>
</reference>
<dbReference type="EMBL" id="BGZK01001183">
    <property type="protein sequence ID" value="GBP73689.1"/>
    <property type="molecule type" value="Genomic_DNA"/>
</dbReference>
<name>A0A4C1YGC5_EUMVA</name>
<gene>
    <name evidence="2" type="ORF">EVAR_51602_1</name>
</gene>
<evidence type="ECO:0000313" key="3">
    <source>
        <dbReference type="Proteomes" id="UP000299102"/>
    </source>
</evidence>